<evidence type="ECO:0000256" key="4">
    <source>
        <dbReference type="ARBA" id="ARBA00023136"/>
    </source>
</evidence>
<keyword evidence="2 5" id="KW-0812">Transmembrane</keyword>
<gene>
    <name evidence="8" type="ORF">SAMN05421640_1381</name>
</gene>
<keyword evidence="3 6" id="KW-1133">Transmembrane helix</keyword>
<keyword evidence="4 6" id="KW-0472">Membrane</keyword>
<feature type="transmembrane region" description="Helical" evidence="6">
    <location>
        <begin position="233"/>
        <end position="251"/>
    </location>
</feature>
<dbReference type="Proteomes" id="UP000198393">
    <property type="component" value="Unassembled WGS sequence"/>
</dbReference>
<comment type="subcellular location">
    <subcellularLocation>
        <location evidence="1">Endomembrane system</location>
        <topology evidence="1">Multi-pass membrane protein</topology>
    </subcellularLocation>
    <subcellularLocation>
        <location evidence="5">Membrane</location>
        <topology evidence="5">Multi-pass membrane protein</topology>
    </subcellularLocation>
</comment>
<evidence type="ECO:0000259" key="7">
    <source>
        <dbReference type="Pfam" id="PF00361"/>
    </source>
</evidence>
<evidence type="ECO:0000313" key="9">
    <source>
        <dbReference type="Proteomes" id="UP000198393"/>
    </source>
</evidence>
<proteinExistence type="predicted"/>
<dbReference type="OrthoDB" id="9811718at2"/>
<feature type="transmembrane region" description="Helical" evidence="6">
    <location>
        <begin position="199"/>
        <end position="221"/>
    </location>
</feature>
<reference evidence="8 9" key="1">
    <citation type="submission" date="2017-06" db="EMBL/GenBank/DDBJ databases">
        <authorList>
            <person name="Kim H.J."/>
            <person name="Triplett B.A."/>
        </authorList>
    </citation>
    <scope>NUCLEOTIDE SEQUENCE [LARGE SCALE GENOMIC DNA]</scope>
    <source>
        <strain evidence="8 9">DSM 19307</strain>
    </source>
</reference>
<feature type="transmembrane region" description="Helical" evidence="6">
    <location>
        <begin position="17"/>
        <end position="36"/>
    </location>
</feature>
<name>A0A239HLA6_EKHLU</name>
<dbReference type="GO" id="GO:0016020">
    <property type="term" value="C:membrane"/>
    <property type="evidence" value="ECO:0007669"/>
    <property type="project" value="UniProtKB-SubCell"/>
</dbReference>
<evidence type="ECO:0000256" key="6">
    <source>
        <dbReference type="SAM" id="Phobius"/>
    </source>
</evidence>
<feature type="domain" description="NADH:quinone oxidoreductase/Mrp antiporter transmembrane" evidence="7">
    <location>
        <begin position="121"/>
        <end position="394"/>
    </location>
</feature>
<dbReference type="EMBL" id="FZPD01000002">
    <property type="protein sequence ID" value="SNS82169.1"/>
    <property type="molecule type" value="Genomic_DNA"/>
</dbReference>
<feature type="transmembrane region" description="Helical" evidence="6">
    <location>
        <begin position="104"/>
        <end position="119"/>
    </location>
</feature>
<feature type="transmembrane region" description="Helical" evidence="6">
    <location>
        <begin position="70"/>
        <end position="92"/>
    </location>
</feature>
<keyword evidence="9" id="KW-1185">Reference proteome</keyword>
<feature type="transmembrane region" description="Helical" evidence="6">
    <location>
        <begin position="292"/>
        <end position="312"/>
    </location>
</feature>
<dbReference type="RefSeq" id="WP_089356119.1">
    <property type="nucleotide sequence ID" value="NZ_FZPD01000002.1"/>
</dbReference>
<evidence type="ECO:0000256" key="3">
    <source>
        <dbReference type="ARBA" id="ARBA00022989"/>
    </source>
</evidence>
<dbReference type="InterPro" id="IPR001750">
    <property type="entry name" value="ND/Mrp_TM"/>
</dbReference>
<dbReference type="Pfam" id="PF00361">
    <property type="entry name" value="Proton_antipo_M"/>
    <property type="match status" value="1"/>
</dbReference>
<evidence type="ECO:0000313" key="8">
    <source>
        <dbReference type="EMBL" id="SNS82169.1"/>
    </source>
</evidence>
<feature type="transmembrane region" description="Helical" evidence="6">
    <location>
        <begin position="125"/>
        <end position="146"/>
    </location>
</feature>
<protein>
    <submittedName>
        <fullName evidence="8">NADH dehydrogenase subunit N</fullName>
    </submittedName>
</protein>
<feature type="transmembrane region" description="Helical" evidence="6">
    <location>
        <begin position="41"/>
        <end position="58"/>
    </location>
</feature>
<dbReference type="PANTHER" id="PTHR22773">
    <property type="entry name" value="NADH DEHYDROGENASE"/>
    <property type="match status" value="1"/>
</dbReference>
<dbReference type="GO" id="GO:0012505">
    <property type="term" value="C:endomembrane system"/>
    <property type="evidence" value="ECO:0007669"/>
    <property type="project" value="UniProtKB-SubCell"/>
</dbReference>
<feature type="transmembrane region" description="Helical" evidence="6">
    <location>
        <begin position="318"/>
        <end position="336"/>
    </location>
</feature>
<organism evidence="8 9">
    <name type="scientific">Ekhidna lutea</name>
    <dbReference type="NCBI Taxonomy" id="447679"/>
    <lineage>
        <taxon>Bacteria</taxon>
        <taxon>Pseudomonadati</taxon>
        <taxon>Bacteroidota</taxon>
        <taxon>Cytophagia</taxon>
        <taxon>Cytophagales</taxon>
        <taxon>Reichenbachiellaceae</taxon>
        <taxon>Ekhidna</taxon>
    </lineage>
</organism>
<dbReference type="AlphaFoldDB" id="A0A239HLA6"/>
<feature type="transmembrane region" description="Helical" evidence="6">
    <location>
        <begin position="263"/>
        <end position="283"/>
    </location>
</feature>
<evidence type="ECO:0000256" key="1">
    <source>
        <dbReference type="ARBA" id="ARBA00004127"/>
    </source>
</evidence>
<feature type="transmembrane region" description="Helical" evidence="6">
    <location>
        <begin position="357"/>
        <end position="381"/>
    </location>
</feature>
<feature type="transmembrane region" description="Helical" evidence="6">
    <location>
        <begin position="158"/>
        <end position="179"/>
    </location>
</feature>
<feature type="transmembrane region" description="Helical" evidence="6">
    <location>
        <begin position="441"/>
        <end position="460"/>
    </location>
</feature>
<evidence type="ECO:0000256" key="2">
    <source>
        <dbReference type="ARBA" id="ARBA00022692"/>
    </source>
</evidence>
<accession>A0A239HLA6</accession>
<sequence>MNLIDQLNGILADLQGVWAESALMLGAIAVLVLGLARSGRAIKALFLIVLIFACYLNLTNGLRGDILSGSLFLSVHTSTFGILFLITASFLLLFKRGDKHSTEFYFFILSMLTGSLLMMKANSLLIIYLSIELVSFSSYILTNFSFKKKGFEASIKYLLFGAICSAIMLFGLGIIYGSTSTFLVSEWNSETFSALLPQVGFILLLVGIFFKISIAPAHLWVPATYQEAPADATAFMSIVPKLAALVLLKRIFEGQIFTSNHWIYSLVLGLGILTIVAGTLGAFRQSNARRMISFGAIAHSGFLLPLTLIQSTTASESLWYYSVVYAIMNMVTFYLLDVHERNGIVEIDDYKQTSRSVWIGAIFSLILVSLVGLPPLAGFTAKLFLFTTLWEGYSLLENSQMLWYLIVAVIATVGSLFFYLRIPRAIFLSQSTDNQSINLNLSTKILATLFCIVLLLLFFAPQLVMEAQQLLNNVHE</sequence>
<evidence type="ECO:0000256" key="5">
    <source>
        <dbReference type="RuleBase" id="RU000320"/>
    </source>
</evidence>
<feature type="transmembrane region" description="Helical" evidence="6">
    <location>
        <begin position="401"/>
        <end position="420"/>
    </location>
</feature>